<dbReference type="EMBL" id="VLJV01000002">
    <property type="protein sequence ID" value="TWH15973.1"/>
    <property type="molecule type" value="Genomic_DNA"/>
</dbReference>
<keyword evidence="5" id="KW-1185">Reference proteome</keyword>
<dbReference type="GO" id="GO:0042602">
    <property type="term" value="F:riboflavin reductase (NADPH) activity"/>
    <property type="evidence" value="ECO:0007669"/>
    <property type="project" value="TreeGrafter"/>
</dbReference>
<dbReference type="RefSeq" id="WP_051758145.1">
    <property type="nucleotide sequence ID" value="NZ_JOIJ01000044.1"/>
</dbReference>
<name>A0A660C8B6_9PSEU</name>
<dbReference type="SMART" id="SM00903">
    <property type="entry name" value="Flavin_Reduct"/>
    <property type="match status" value="1"/>
</dbReference>
<dbReference type="Proteomes" id="UP000317303">
    <property type="component" value="Unassembled WGS sequence"/>
</dbReference>
<dbReference type="PANTHER" id="PTHR30466:SF11">
    <property type="entry name" value="FLAVIN-DEPENDENT MONOOXYGENASE, REDUCTASE SUBUNIT HSAB"/>
    <property type="match status" value="1"/>
</dbReference>
<dbReference type="SUPFAM" id="SSF50475">
    <property type="entry name" value="FMN-binding split barrel"/>
    <property type="match status" value="1"/>
</dbReference>
<comment type="similarity">
    <text evidence="1">Belongs to the non-flavoprotein flavin reductase family.</text>
</comment>
<dbReference type="Pfam" id="PF01613">
    <property type="entry name" value="Flavin_Reduct"/>
    <property type="match status" value="1"/>
</dbReference>
<evidence type="ECO:0000256" key="2">
    <source>
        <dbReference type="ARBA" id="ARBA00023002"/>
    </source>
</evidence>
<accession>A0A660C8B6</accession>
<evidence type="ECO:0000313" key="5">
    <source>
        <dbReference type="Proteomes" id="UP000317303"/>
    </source>
</evidence>
<dbReference type="InterPro" id="IPR002563">
    <property type="entry name" value="Flavin_Rdtase-like_dom"/>
</dbReference>
<sequence>MATIHSESDSQEPVAAVLAARGGQQACTALDPRALRRCFGRFTTGVTVVTYRSGDEVRGVTVNSFTSVSINPPLVLVSLSRTTHAYEAMQGHPFAINVLRSDQMDVAMQFAGRAREDFKLDWASVSGPDDPPSLARAVGVFKCTPWQRYDGGDHVLEVGQVTSFEHRTGDPLVFSDGKFVSTGLPLFDGPMVFSLDGPPEPGWVAAAQRFHHLADQ</sequence>
<gene>
    <name evidence="4" type="ORF">JD82_04961</name>
</gene>
<evidence type="ECO:0000259" key="3">
    <source>
        <dbReference type="SMART" id="SM00903"/>
    </source>
</evidence>
<dbReference type="Gene3D" id="2.30.110.10">
    <property type="entry name" value="Electron Transport, Fmn-binding Protein, Chain A"/>
    <property type="match status" value="1"/>
</dbReference>
<dbReference type="PANTHER" id="PTHR30466">
    <property type="entry name" value="FLAVIN REDUCTASE"/>
    <property type="match status" value="1"/>
</dbReference>
<dbReference type="GO" id="GO:0010181">
    <property type="term" value="F:FMN binding"/>
    <property type="evidence" value="ECO:0007669"/>
    <property type="project" value="InterPro"/>
</dbReference>
<dbReference type="InterPro" id="IPR050268">
    <property type="entry name" value="NADH-dep_flavin_reductase"/>
</dbReference>
<evidence type="ECO:0000256" key="1">
    <source>
        <dbReference type="ARBA" id="ARBA00008898"/>
    </source>
</evidence>
<comment type="caution">
    <text evidence="4">The sequence shown here is derived from an EMBL/GenBank/DDBJ whole genome shotgun (WGS) entry which is preliminary data.</text>
</comment>
<proteinExistence type="inferred from homology"/>
<dbReference type="InterPro" id="IPR012349">
    <property type="entry name" value="Split_barrel_FMN-bd"/>
</dbReference>
<feature type="domain" description="Flavin reductase like" evidence="3">
    <location>
        <begin position="39"/>
        <end position="181"/>
    </location>
</feature>
<keyword evidence="2" id="KW-0560">Oxidoreductase</keyword>
<dbReference type="AlphaFoldDB" id="A0A660C8B6"/>
<reference evidence="4 5" key="1">
    <citation type="submission" date="2019-07" db="EMBL/GenBank/DDBJ databases">
        <title>R&amp;d 2014.</title>
        <authorList>
            <person name="Klenk H.-P."/>
        </authorList>
    </citation>
    <scope>NUCLEOTIDE SEQUENCE [LARGE SCALE GENOMIC DNA]</scope>
    <source>
        <strain evidence="4 5">DSM 43194</strain>
    </source>
</reference>
<evidence type="ECO:0000313" key="4">
    <source>
        <dbReference type="EMBL" id="TWH15973.1"/>
    </source>
</evidence>
<protein>
    <submittedName>
        <fullName evidence="4">Flavin reductase (DIM6/NTAB) family NADH-FMN oxidoreductase RutF</fullName>
    </submittedName>
</protein>
<organism evidence="4 5">
    <name type="scientific">Prauserella rugosa</name>
    <dbReference type="NCBI Taxonomy" id="43354"/>
    <lineage>
        <taxon>Bacteria</taxon>
        <taxon>Bacillati</taxon>
        <taxon>Actinomycetota</taxon>
        <taxon>Actinomycetes</taxon>
        <taxon>Pseudonocardiales</taxon>
        <taxon>Pseudonocardiaceae</taxon>
        <taxon>Prauserella</taxon>
    </lineage>
</organism>